<protein>
    <submittedName>
        <fullName evidence="1">Uncharacterized protein</fullName>
    </submittedName>
</protein>
<comment type="caution">
    <text evidence="1">The sequence shown here is derived from an EMBL/GenBank/DDBJ whole genome shotgun (WGS) entry which is preliminary data.</text>
</comment>
<name>A0ACC4AI90_POPAL</name>
<evidence type="ECO:0000313" key="1">
    <source>
        <dbReference type="EMBL" id="KAL3565881.1"/>
    </source>
</evidence>
<dbReference type="EMBL" id="RCHU02000019">
    <property type="protein sequence ID" value="KAL3565881.1"/>
    <property type="molecule type" value="Genomic_DNA"/>
</dbReference>
<keyword evidence="2" id="KW-1185">Reference proteome</keyword>
<organism evidence="1 2">
    <name type="scientific">Populus alba</name>
    <name type="common">White poplar</name>
    <dbReference type="NCBI Taxonomy" id="43335"/>
    <lineage>
        <taxon>Eukaryota</taxon>
        <taxon>Viridiplantae</taxon>
        <taxon>Streptophyta</taxon>
        <taxon>Embryophyta</taxon>
        <taxon>Tracheophyta</taxon>
        <taxon>Spermatophyta</taxon>
        <taxon>Magnoliopsida</taxon>
        <taxon>eudicotyledons</taxon>
        <taxon>Gunneridae</taxon>
        <taxon>Pentapetalae</taxon>
        <taxon>rosids</taxon>
        <taxon>fabids</taxon>
        <taxon>Malpighiales</taxon>
        <taxon>Salicaceae</taxon>
        <taxon>Saliceae</taxon>
        <taxon>Populus</taxon>
    </lineage>
</organism>
<evidence type="ECO:0000313" key="2">
    <source>
        <dbReference type="Proteomes" id="UP000309997"/>
    </source>
</evidence>
<accession>A0ACC4AI90</accession>
<gene>
    <name evidence="1" type="ORF">D5086_033927</name>
</gene>
<dbReference type="Proteomes" id="UP000309997">
    <property type="component" value="Unassembled WGS sequence"/>
</dbReference>
<sequence>MEGEDRCSRHFCLLFLYHFFLNKLPPNPALPNNNGGWCNPPLQHFDMAVPAFLQIAQYHAGIVPVAFRR</sequence>
<proteinExistence type="predicted"/>
<reference evidence="1 2" key="1">
    <citation type="journal article" date="2024" name="Plant Biotechnol. J.">
        <title>Genome and CRISPR/Cas9 system of a widespread forest tree (Populus alba) in the world.</title>
        <authorList>
            <person name="Liu Y.J."/>
            <person name="Jiang P.F."/>
            <person name="Han X.M."/>
            <person name="Li X.Y."/>
            <person name="Wang H.M."/>
            <person name="Wang Y.J."/>
            <person name="Wang X.X."/>
            <person name="Zeng Q.Y."/>
        </authorList>
    </citation>
    <scope>NUCLEOTIDE SEQUENCE [LARGE SCALE GENOMIC DNA]</scope>
    <source>
        <strain evidence="2">cv. PAL-ZL1</strain>
    </source>
</reference>